<feature type="transmembrane region" description="Helical" evidence="7">
    <location>
        <begin position="101"/>
        <end position="134"/>
    </location>
</feature>
<accession>A0A917D9B9</accession>
<reference evidence="9" key="2">
    <citation type="submission" date="2020-09" db="EMBL/GenBank/DDBJ databases">
        <authorList>
            <person name="Sun Q."/>
            <person name="Zhou Y."/>
        </authorList>
    </citation>
    <scope>NUCLEOTIDE SEQUENCE</scope>
    <source>
        <strain evidence="9">CGMCC 1.15493</strain>
    </source>
</reference>
<keyword evidence="7" id="KW-0812">Transmembrane</keyword>
<dbReference type="PANTHER" id="PTHR43047">
    <property type="entry name" value="TWO-COMPONENT HISTIDINE PROTEIN KINASE"/>
    <property type="match status" value="1"/>
</dbReference>
<dbReference type="SUPFAM" id="SSF47384">
    <property type="entry name" value="Homodimeric domain of signal transducing histidine kinase"/>
    <property type="match status" value="1"/>
</dbReference>
<dbReference type="Gene3D" id="1.10.287.130">
    <property type="match status" value="1"/>
</dbReference>
<dbReference type="InterPro" id="IPR003661">
    <property type="entry name" value="HisK_dim/P_dom"/>
</dbReference>
<dbReference type="Pfam" id="PF00512">
    <property type="entry name" value="HisKA"/>
    <property type="match status" value="1"/>
</dbReference>
<dbReference type="PANTHER" id="PTHR43047:SF63">
    <property type="entry name" value="HISTIDINE KINASE"/>
    <property type="match status" value="1"/>
</dbReference>
<evidence type="ECO:0000256" key="3">
    <source>
        <dbReference type="ARBA" id="ARBA00022553"/>
    </source>
</evidence>
<dbReference type="SUPFAM" id="SSF55874">
    <property type="entry name" value="ATPase domain of HSP90 chaperone/DNA topoisomerase II/histidine kinase"/>
    <property type="match status" value="1"/>
</dbReference>
<keyword evidence="4" id="KW-0808">Transferase</keyword>
<evidence type="ECO:0000313" key="9">
    <source>
        <dbReference type="EMBL" id="GGD12290.1"/>
    </source>
</evidence>
<dbReference type="Gene3D" id="3.30.450.20">
    <property type="entry name" value="PAS domain"/>
    <property type="match status" value="1"/>
</dbReference>
<dbReference type="PRINTS" id="PR00344">
    <property type="entry name" value="BCTRLSENSOR"/>
</dbReference>
<dbReference type="Pfam" id="PF02518">
    <property type="entry name" value="HATPase_c"/>
    <property type="match status" value="1"/>
</dbReference>
<evidence type="ECO:0000313" key="10">
    <source>
        <dbReference type="Proteomes" id="UP000613160"/>
    </source>
</evidence>
<keyword evidence="6" id="KW-0902">Two-component regulatory system</keyword>
<dbReference type="EC" id="2.7.13.3" evidence="2"/>
<dbReference type="InterPro" id="IPR005467">
    <property type="entry name" value="His_kinase_dom"/>
</dbReference>
<sequence length="614" mass="64270">MTHISEADGSASGLDSSTFATALSGTFERLVSPRIDEPDERARQRRALAGLVSMGLAAALVLPFASLGDIGMRGVALPAVVAGACLALAGLLASSGRLTLVLLLAIAGATALVGAVALAGGGLSSPVLFLLLLAPIEAALTGRRQLAASATGIACLALGAVALAQWLGLASAQSFAFDGALTAGLCLLYGAWQALRLWRSREKTVIARGLQETEALLIENGLCEAVLRFSPEGGLLSASAAAAGLFETSVPPLSDKAIFHAIHVTDRVRYLKAFGDLRGGADAVVVEVKVQSAASQAQHFRDVAFKFMSVRDGAGQLHAILAIARDVSAERALTAELTRALAAAEQGSDAKSHFLAAVSHELRTPLNAIIGFSDVLHQELFGGFDDPRQKEYVGLIRQSGEHLLSVVNGLLDISKIEAGRYEIEVERFDVPRALRAATDVIRPQAERKGLTLDAVVAPNLPEVIADRRACHQILLNLLANAVKFTDAGTVTLRADARGGMLVLAVTDTGIGIAQKDLPRLGQPFTQLSQGIARRYQGTGLGLSLVKGLAALHRGTMEIASELGRGTTVTVRLPLDSMAAIAEAESSRNKIVALTDACKETETHPEKDRSGRRTA</sequence>
<evidence type="ECO:0000256" key="7">
    <source>
        <dbReference type="SAM" id="Phobius"/>
    </source>
</evidence>
<dbReference type="SUPFAM" id="SSF55785">
    <property type="entry name" value="PYP-like sensor domain (PAS domain)"/>
    <property type="match status" value="1"/>
</dbReference>
<dbReference type="CDD" id="cd16922">
    <property type="entry name" value="HATPase_EvgS-ArcB-TorS-like"/>
    <property type="match status" value="1"/>
</dbReference>
<dbReference type="GO" id="GO:0009927">
    <property type="term" value="F:histidine phosphotransfer kinase activity"/>
    <property type="evidence" value="ECO:0007669"/>
    <property type="project" value="TreeGrafter"/>
</dbReference>
<keyword evidence="3" id="KW-0597">Phosphoprotein</keyword>
<dbReference type="InterPro" id="IPR035965">
    <property type="entry name" value="PAS-like_dom_sf"/>
</dbReference>
<keyword evidence="7" id="KW-1133">Transmembrane helix</keyword>
<evidence type="ECO:0000256" key="5">
    <source>
        <dbReference type="ARBA" id="ARBA00022777"/>
    </source>
</evidence>
<evidence type="ECO:0000256" key="2">
    <source>
        <dbReference type="ARBA" id="ARBA00012438"/>
    </source>
</evidence>
<dbReference type="Proteomes" id="UP000613160">
    <property type="component" value="Unassembled WGS sequence"/>
</dbReference>
<evidence type="ECO:0000256" key="1">
    <source>
        <dbReference type="ARBA" id="ARBA00000085"/>
    </source>
</evidence>
<dbReference type="InterPro" id="IPR036890">
    <property type="entry name" value="HATPase_C_sf"/>
</dbReference>
<keyword evidence="7" id="KW-0472">Membrane</keyword>
<evidence type="ECO:0000256" key="4">
    <source>
        <dbReference type="ARBA" id="ARBA00022679"/>
    </source>
</evidence>
<feature type="transmembrane region" description="Helical" evidence="7">
    <location>
        <begin position="75"/>
        <end position="95"/>
    </location>
</feature>
<dbReference type="GO" id="GO:0000155">
    <property type="term" value="F:phosphorelay sensor kinase activity"/>
    <property type="evidence" value="ECO:0007669"/>
    <property type="project" value="InterPro"/>
</dbReference>
<feature type="transmembrane region" description="Helical" evidence="7">
    <location>
        <begin position="146"/>
        <end position="169"/>
    </location>
</feature>
<dbReference type="SMART" id="SM00388">
    <property type="entry name" value="HisKA"/>
    <property type="match status" value="1"/>
</dbReference>
<feature type="domain" description="Histidine kinase" evidence="8">
    <location>
        <begin position="357"/>
        <end position="576"/>
    </location>
</feature>
<keyword evidence="5" id="KW-0418">Kinase</keyword>
<comment type="caution">
    <text evidence="9">The sequence shown here is derived from an EMBL/GenBank/DDBJ whole genome shotgun (WGS) entry which is preliminary data.</text>
</comment>
<organism evidence="9 10">
    <name type="scientific">Aureimonas glaciei</name>
    <dbReference type="NCBI Taxonomy" id="1776957"/>
    <lineage>
        <taxon>Bacteria</taxon>
        <taxon>Pseudomonadati</taxon>
        <taxon>Pseudomonadota</taxon>
        <taxon>Alphaproteobacteria</taxon>
        <taxon>Hyphomicrobiales</taxon>
        <taxon>Aurantimonadaceae</taxon>
        <taxon>Aureimonas</taxon>
    </lineage>
</organism>
<dbReference type="InterPro" id="IPR036097">
    <property type="entry name" value="HisK_dim/P_sf"/>
</dbReference>
<feature type="transmembrane region" description="Helical" evidence="7">
    <location>
        <begin position="47"/>
        <end position="68"/>
    </location>
</feature>
<dbReference type="RefSeq" id="WP_188849881.1">
    <property type="nucleotide sequence ID" value="NZ_BMJJ01000003.1"/>
</dbReference>
<protein>
    <recommendedName>
        <fullName evidence="2">histidine kinase</fullName>
        <ecNumber evidence="2">2.7.13.3</ecNumber>
    </recommendedName>
</protein>
<dbReference type="Gene3D" id="3.30.565.10">
    <property type="entry name" value="Histidine kinase-like ATPase, C-terminal domain"/>
    <property type="match status" value="1"/>
</dbReference>
<dbReference type="AlphaFoldDB" id="A0A917D9B9"/>
<proteinExistence type="predicted"/>
<dbReference type="InterPro" id="IPR004358">
    <property type="entry name" value="Sig_transdc_His_kin-like_C"/>
</dbReference>
<gene>
    <name evidence="9" type="ORF">GCM10011335_13970</name>
</gene>
<dbReference type="EMBL" id="BMJJ01000003">
    <property type="protein sequence ID" value="GGD12290.1"/>
    <property type="molecule type" value="Genomic_DNA"/>
</dbReference>
<dbReference type="GO" id="GO:0005886">
    <property type="term" value="C:plasma membrane"/>
    <property type="evidence" value="ECO:0007669"/>
    <property type="project" value="TreeGrafter"/>
</dbReference>
<name>A0A917D9B9_9HYPH</name>
<dbReference type="SMART" id="SM00387">
    <property type="entry name" value="HATPase_c"/>
    <property type="match status" value="1"/>
</dbReference>
<dbReference type="CDD" id="cd00082">
    <property type="entry name" value="HisKA"/>
    <property type="match status" value="1"/>
</dbReference>
<dbReference type="PROSITE" id="PS50109">
    <property type="entry name" value="HIS_KIN"/>
    <property type="match status" value="1"/>
</dbReference>
<dbReference type="InterPro" id="IPR003594">
    <property type="entry name" value="HATPase_dom"/>
</dbReference>
<keyword evidence="10" id="KW-1185">Reference proteome</keyword>
<evidence type="ECO:0000259" key="8">
    <source>
        <dbReference type="PROSITE" id="PS50109"/>
    </source>
</evidence>
<reference evidence="9" key="1">
    <citation type="journal article" date="2014" name="Int. J. Syst. Evol. Microbiol.">
        <title>Complete genome sequence of Corynebacterium casei LMG S-19264T (=DSM 44701T), isolated from a smear-ripened cheese.</title>
        <authorList>
            <consortium name="US DOE Joint Genome Institute (JGI-PGF)"/>
            <person name="Walter F."/>
            <person name="Albersmeier A."/>
            <person name="Kalinowski J."/>
            <person name="Ruckert C."/>
        </authorList>
    </citation>
    <scope>NUCLEOTIDE SEQUENCE</scope>
    <source>
        <strain evidence="9">CGMCC 1.15493</strain>
    </source>
</reference>
<dbReference type="FunFam" id="3.30.565.10:FF:000010">
    <property type="entry name" value="Sensor histidine kinase RcsC"/>
    <property type="match status" value="1"/>
</dbReference>
<comment type="catalytic activity">
    <reaction evidence="1">
        <text>ATP + protein L-histidine = ADP + protein N-phospho-L-histidine.</text>
        <dbReference type="EC" id="2.7.13.3"/>
    </reaction>
</comment>
<evidence type="ECO:0000256" key="6">
    <source>
        <dbReference type="ARBA" id="ARBA00023012"/>
    </source>
</evidence>